<evidence type="ECO:0000313" key="1">
    <source>
        <dbReference type="EMBL" id="KAH0778495.1"/>
    </source>
</evidence>
<dbReference type="InterPro" id="IPR036691">
    <property type="entry name" value="Endo/exonu/phosph_ase_sf"/>
</dbReference>
<evidence type="ECO:0000313" key="2">
    <source>
        <dbReference type="Proteomes" id="UP000826656"/>
    </source>
</evidence>
<reference evidence="1 2" key="1">
    <citation type="journal article" date="2021" name="bioRxiv">
        <title>Chromosome-scale and haplotype-resolved genome assembly of a tetraploid potato cultivar.</title>
        <authorList>
            <person name="Sun H."/>
            <person name="Jiao W.-B."/>
            <person name="Krause K."/>
            <person name="Campoy J.A."/>
            <person name="Goel M."/>
            <person name="Folz-Donahue K."/>
            <person name="Kukat C."/>
            <person name="Huettel B."/>
            <person name="Schneeberger K."/>
        </authorList>
    </citation>
    <scope>NUCLEOTIDE SEQUENCE [LARGE SCALE GENOMIC DNA]</scope>
    <source>
        <strain evidence="1">SolTubOtavaFocal</strain>
        <tissue evidence="1">Leaves</tissue>
    </source>
</reference>
<dbReference type="Gene3D" id="3.60.10.10">
    <property type="entry name" value="Endonuclease/exonuclease/phosphatase"/>
    <property type="match status" value="1"/>
</dbReference>
<dbReference type="PANTHER" id="PTHR33710:SF79">
    <property type="entry name" value="OS06G0205337 PROTEIN"/>
    <property type="match status" value="1"/>
</dbReference>
<dbReference type="EMBL" id="JAIVGD010000002">
    <property type="protein sequence ID" value="KAH0778495.1"/>
    <property type="molecule type" value="Genomic_DNA"/>
</dbReference>
<dbReference type="SUPFAM" id="SSF56219">
    <property type="entry name" value="DNase I-like"/>
    <property type="match status" value="1"/>
</dbReference>
<dbReference type="Proteomes" id="UP000826656">
    <property type="component" value="Unassembled WGS sequence"/>
</dbReference>
<name>A0ABQ7WCL6_SOLTU</name>
<proteinExistence type="predicted"/>
<gene>
    <name evidence="1" type="ORF">KY290_004922</name>
</gene>
<dbReference type="PANTHER" id="PTHR33710">
    <property type="entry name" value="BNAC02G09200D PROTEIN"/>
    <property type="match status" value="1"/>
</dbReference>
<sequence>MDLLGGRLGRTGCSRLCTTVTIRLKKKGSNDYFRNTAVYARCSALERLELWEQLEEIAENFTIPWLVGGNFNTIMDEAEKLGGLLVTQTEIVDFVQCTNACALNEIKFKGSSYTWWNGRIEEESIFKSIDRVVKDSWNGEEINGNPFTVIHSKMKRIKSVLTQWSRRTFGHIFQRIATLEDTIKVMEIQMEITPTAENRALLHKA</sequence>
<comment type="caution">
    <text evidence="1">The sequence shown here is derived from an EMBL/GenBank/DDBJ whole genome shotgun (WGS) entry which is preliminary data.</text>
</comment>
<keyword evidence="2" id="KW-1185">Reference proteome</keyword>
<accession>A0ABQ7WCL6</accession>
<evidence type="ECO:0008006" key="3">
    <source>
        <dbReference type="Google" id="ProtNLM"/>
    </source>
</evidence>
<protein>
    <recommendedName>
        <fullName evidence="3">Reverse transcriptase</fullName>
    </recommendedName>
</protein>
<organism evidence="1 2">
    <name type="scientific">Solanum tuberosum</name>
    <name type="common">Potato</name>
    <dbReference type="NCBI Taxonomy" id="4113"/>
    <lineage>
        <taxon>Eukaryota</taxon>
        <taxon>Viridiplantae</taxon>
        <taxon>Streptophyta</taxon>
        <taxon>Embryophyta</taxon>
        <taxon>Tracheophyta</taxon>
        <taxon>Spermatophyta</taxon>
        <taxon>Magnoliopsida</taxon>
        <taxon>eudicotyledons</taxon>
        <taxon>Gunneridae</taxon>
        <taxon>Pentapetalae</taxon>
        <taxon>asterids</taxon>
        <taxon>lamiids</taxon>
        <taxon>Solanales</taxon>
        <taxon>Solanaceae</taxon>
        <taxon>Solanoideae</taxon>
        <taxon>Solaneae</taxon>
        <taxon>Solanum</taxon>
    </lineage>
</organism>